<dbReference type="SUPFAM" id="SSF50249">
    <property type="entry name" value="Nucleic acid-binding proteins"/>
    <property type="match status" value="1"/>
</dbReference>
<dbReference type="AlphaFoldDB" id="A0A0F9Q6G1"/>
<sequence>MFDFYNHPIFCDKDKNILKFQYISPSCWQYKTHMRCLKCKHKDFNNFEALGTCKLLTCTILKAPSAESHAQNSYALGVVEFENGIKKLGQITTQENLKNGIELKPIYKKYVIK</sequence>
<dbReference type="InterPro" id="IPR012340">
    <property type="entry name" value="NA-bd_OB-fold"/>
</dbReference>
<proteinExistence type="predicted"/>
<name>A0A0F9Q6G1_9ZZZZ</name>
<gene>
    <name evidence="1" type="ORF">LCGC14_0756890</name>
</gene>
<protein>
    <submittedName>
        <fullName evidence="1">Uncharacterized protein</fullName>
    </submittedName>
</protein>
<dbReference type="EMBL" id="LAZR01001852">
    <property type="protein sequence ID" value="KKN38099.1"/>
    <property type="molecule type" value="Genomic_DNA"/>
</dbReference>
<comment type="caution">
    <text evidence="1">The sequence shown here is derived from an EMBL/GenBank/DDBJ whole genome shotgun (WGS) entry which is preliminary data.</text>
</comment>
<reference evidence="1" key="1">
    <citation type="journal article" date="2015" name="Nature">
        <title>Complex archaea that bridge the gap between prokaryotes and eukaryotes.</title>
        <authorList>
            <person name="Spang A."/>
            <person name="Saw J.H."/>
            <person name="Jorgensen S.L."/>
            <person name="Zaremba-Niedzwiedzka K."/>
            <person name="Martijn J."/>
            <person name="Lind A.E."/>
            <person name="van Eijk R."/>
            <person name="Schleper C."/>
            <person name="Guy L."/>
            <person name="Ettema T.J."/>
        </authorList>
    </citation>
    <scope>NUCLEOTIDE SEQUENCE</scope>
</reference>
<evidence type="ECO:0000313" key="1">
    <source>
        <dbReference type="EMBL" id="KKN38099.1"/>
    </source>
</evidence>
<organism evidence="1">
    <name type="scientific">marine sediment metagenome</name>
    <dbReference type="NCBI Taxonomy" id="412755"/>
    <lineage>
        <taxon>unclassified sequences</taxon>
        <taxon>metagenomes</taxon>
        <taxon>ecological metagenomes</taxon>
    </lineage>
</organism>
<accession>A0A0F9Q6G1</accession>